<keyword evidence="4" id="KW-0378">Hydrolase</keyword>
<reference evidence="15" key="1">
    <citation type="submission" date="2023-05" db="EMBL/GenBank/DDBJ databases">
        <authorList>
            <person name="Du J."/>
        </authorList>
    </citation>
    <scope>NUCLEOTIDE SEQUENCE</scope>
    <source>
        <strain evidence="15">UMB1064</strain>
    </source>
</reference>
<dbReference type="PROSITE" id="PS51746">
    <property type="entry name" value="PPM_2"/>
    <property type="match status" value="1"/>
</dbReference>
<evidence type="ECO:0000259" key="14">
    <source>
        <dbReference type="PROSITE" id="PS51746"/>
    </source>
</evidence>
<dbReference type="EMBL" id="JASOOY020000033">
    <property type="protein sequence ID" value="MEO3717945.1"/>
    <property type="molecule type" value="Genomic_DNA"/>
</dbReference>
<feature type="transmembrane region" description="Helical" evidence="13">
    <location>
        <begin position="295"/>
        <end position="316"/>
    </location>
</feature>
<evidence type="ECO:0000256" key="11">
    <source>
        <dbReference type="ARBA" id="ARBA00079123"/>
    </source>
</evidence>
<feature type="region of interest" description="Disordered" evidence="12">
    <location>
        <begin position="421"/>
        <end position="451"/>
    </location>
</feature>
<comment type="catalytic activity">
    <reaction evidence="8">
        <text>O-phospho-L-threonyl-[protein] + H2O = L-threonyl-[protein] + phosphate</text>
        <dbReference type="Rhea" id="RHEA:47004"/>
        <dbReference type="Rhea" id="RHEA-COMP:11060"/>
        <dbReference type="Rhea" id="RHEA-COMP:11605"/>
        <dbReference type="ChEBI" id="CHEBI:15377"/>
        <dbReference type="ChEBI" id="CHEBI:30013"/>
        <dbReference type="ChEBI" id="CHEBI:43474"/>
        <dbReference type="ChEBI" id="CHEBI:61977"/>
        <dbReference type="EC" id="3.1.3.16"/>
    </reaction>
</comment>
<dbReference type="InterPro" id="IPR001932">
    <property type="entry name" value="PPM-type_phosphatase-like_dom"/>
</dbReference>
<dbReference type="InterPro" id="IPR015655">
    <property type="entry name" value="PP2C"/>
</dbReference>
<keyword evidence="13" id="KW-1133">Transmembrane helix</keyword>
<accession>A0AAW9SRX9</accession>
<comment type="catalytic activity">
    <reaction evidence="7">
        <text>O-phospho-L-seryl-[protein] + H2O = L-seryl-[protein] + phosphate</text>
        <dbReference type="Rhea" id="RHEA:20629"/>
        <dbReference type="Rhea" id="RHEA-COMP:9863"/>
        <dbReference type="Rhea" id="RHEA-COMP:11604"/>
        <dbReference type="ChEBI" id="CHEBI:15377"/>
        <dbReference type="ChEBI" id="CHEBI:29999"/>
        <dbReference type="ChEBI" id="CHEBI:43474"/>
        <dbReference type="ChEBI" id="CHEBI:83421"/>
        <dbReference type="EC" id="3.1.3.16"/>
    </reaction>
</comment>
<evidence type="ECO:0000256" key="12">
    <source>
        <dbReference type="SAM" id="MobiDB-lite"/>
    </source>
</evidence>
<feature type="domain" description="PPM-type phosphatase" evidence="14">
    <location>
        <begin position="6"/>
        <end position="235"/>
    </location>
</feature>
<keyword evidence="3" id="KW-0479">Metal-binding</keyword>
<comment type="caution">
    <text evidence="15">The sequence shown here is derived from an EMBL/GenBank/DDBJ whole genome shotgun (WGS) entry which is preliminary data.</text>
</comment>
<dbReference type="GO" id="GO:0046872">
    <property type="term" value="F:metal ion binding"/>
    <property type="evidence" value="ECO:0007669"/>
    <property type="project" value="UniProtKB-KW"/>
</dbReference>
<dbReference type="FunFam" id="3.60.40.10:FF:000002">
    <property type="entry name" value="Serine/threonine phosphatase stp"/>
    <property type="match status" value="1"/>
</dbReference>
<dbReference type="GO" id="GO:0004722">
    <property type="term" value="F:protein serine/threonine phosphatase activity"/>
    <property type="evidence" value="ECO:0007669"/>
    <property type="project" value="UniProtKB-EC"/>
</dbReference>
<evidence type="ECO:0000256" key="5">
    <source>
        <dbReference type="ARBA" id="ARBA00022912"/>
    </source>
</evidence>
<dbReference type="AlphaFoldDB" id="A0AAW9SRX9"/>
<reference evidence="15" key="2">
    <citation type="submission" date="2024-05" db="EMBL/GenBank/DDBJ databases">
        <authorList>
            <person name="Wolfe A."/>
        </authorList>
    </citation>
    <scope>NUCLEOTIDE SEQUENCE</scope>
    <source>
        <strain evidence="15">UMB1064</strain>
    </source>
</reference>
<evidence type="ECO:0000256" key="8">
    <source>
        <dbReference type="ARBA" id="ARBA00048336"/>
    </source>
</evidence>
<keyword evidence="6" id="KW-0464">Manganese</keyword>
<evidence type="ECO:0000256" key="1">
    <source>
        <dbReference type="ARBA" id="ARBA00001936"/>
    </source>
</evidence>
<dbReference type="RefSeq" id="WP_284826832.1">
    <property type="nucleotide sequence ID" value="NZ_JASOOY020000033.1"/>
</dbReference>
<feature type="compositionally biased region" description="Basic and acidic residues" evidence="12">
    <location>
        <begin position="427"/>
        <end position="439"/>
    </location>
</feature>
<keyword evidence="13" id="KW-0812">Transmembrane</keyword>
<dbReference type="Gene3D" id="3.60.40.10">
    <property type="entry name" value="PPM-type phosphatase domain"/>
    <property type="match status" value="1"/>
</dbReference>
<evidence type="ECO:0000256" key="4">
    <source>
        <dbReference type="ARBA" id="ARBA00022801"/>
    </source>
</evidence>
<dbReference type="Pfam" id="PF13672">
    <property type="entry name" value="PP2C_2"/>
    <property type="match status" value="1"/>
</dbReference>
<evidence type="ECO:0000256" key="2">
    <source>
        <dbReference type="ARBA" id="ARBA00013081"/>
    </source>
</evidence>
<dbReference type="InterPro" id="IPR036457">
    <property type="entry name" value="PPM-type-like_dom_sf"/>
</dbReference>
<dbReference type="EC" id="3.1.3.16" evidence="2"/>
<organism evidence="15 16">
    <name type="scientific">Corynebacterium amycolatum</name>
    <dbReference type="NCBI Taxonomy" id="43765"/>
    <lineage>
        <taxon>Bacteria</taxon>
        <taxon>Bacillati</taxon>
        <taxon>Actinomycetota</taxon>
        <taxon>Actinomycetes</taxon>
        <taxon>Mycobacteriales</taxon>
        <taxon>Corynebacteriaceae</taxon>
        <taxon>Corynebacterium</taxon>
    </lineage>
</organism>
<protein>
    <recommendedName>
        <fullName evidence="9">Serine/threonine protein phosphatase PstP</fullName>
        <ecNumber evidence="2">3.1.3.16</ecNumber>
    </recommendedName>
    <alternativeName>
        <fullName evidence="11">Mycobacterial Ser/Thr phosphatase</fullName>
    </alternativeName>
    <alternativeName>
        <fullName evidence="10">PP2C-family Ser/Thr phosphatase</fullName>
    </alternativeName>
</protein>
<dbReference type="Proteomes" id="UP001223646">
    <property type="component" value="Unassembled WGS sequence"/>
</dbReference>
<dbReference type="SMART" id="SM00332">
    <property type="entry name" value="PP2Cc"/>
    <property type="match status" value="1"/>
</dbReference>
<name>A0AAW9SRX9_CORAY</name>
<evidence type="ECO:0000256" key="7">
    <source>
        <dbReference type="ARBA" id="ARBA00047761"/>
    </source>
</evidence>
<evidence type="ECO:0000256" key="9">
    <source>
        <dbReference type="ARBA" id="ARBA00071184"/>
    </source>
</evidence>
<sequence>MSLALNYTARSDRGLIRQNNEDSAYAGSRLLALADGMGGHAAGEIASQLMIAAVSRLDNDQPGPDLLESLRSACIEGNNSIADEIEQNPSTQGMGTTLTALLFDGTRLGMCHVGDSRGYLLRDGELIRITRDDTYVQSLVDEGNLTEEEAAIHPQRSLILKALTGRPVEPTLSYRDVHEGDRYLLCSDGLSDPVSADTIKDVLSEGTPDEAATKLIDYALKSGGPDNITVVVADVVDSSARTPYEPALAGALQSAEEELPRPNTAAGRAAALRPRKSQEIAVTSTPEKKASKGKWLVVSVVLVLVAGLVGLGIWGWQKKESMYHLAVVDGQVQLMHGVPGSLLGFDLQEPHQFICLTDDNEVQLPPAGTPKEKVNCHIMTPEDLSPAARNSLEGLPADSYDGVSDQIGRLAQSALPVCLSVSDDDKDATSADKKDEKLGSKPGVNCRQVRK</sequence>
<evidence type="ECO:0000313" key="15">
    <source>
        <dbReference type="EMBL" id="MEO3717945.1"/>
    </source>
</evidence>
<dbReference type="CDD" id="cd00143">
    <property type="entry name" value="PP2Cc"/>
    <property type="match status" value="1"/>
</dbReference>
<dbReference type="PANTHER" id="PTHR47992">
    <property type="entry name" value="PROTEIN PHOSPHATASE"/>
    <property type="match status" value="1"/>
</dbReference>
<evidence type="ECO:0000313" key="16">
    <source>
        <dbReference type="Proteomes" id="UP001223646"/>
    </source>
</evidence>
<dbReference type="SUPFAM" id="SSF81606">
    <property type="entry name" value="PP2C-like"/>
    <property type="match status" value="1"/>
</dbReference>
<keyword evidence="5" id="KW-0904">Protein phosphatase</keyword>
<evidence type="ECO:0000256" key="10">
    <source>
        <dbReference type="ARBA" id="ARBA00077741"/>
    </source>
</evidence>
<evidence type="ECO:0000256" key="6">
    <source>
        <dbReference type="ARBA" id="ARBA00023211"/>
    </source>
</evidence>
<evidence type="ECO:0000256" key="13">
    <source>
        <dbReference type="SAM" id="Phobius"/>
    </source>
</evidence>
<dbReference type="SMART" id="SM00331">
    <property type="entry name" value="PP2C_SIG"/>
    <property type="match status" value="1"/>
</dbReference>
<proteinExistence type="predicted"/>
<gene>
    <name evidence="15" type="ORF">QP460_010150</name>
</gene>
<comment type="cofactor">
    <cofactor evidence="1">
        <name>Mn(2+)</name>
        <dbReference type="ChEBI" id="CHEBI:29035"/>
    </cofactor>
</comment>
<evidence type="ECO:0000256" key="3">
    <source>
        <dbReference type="ARBA" id="ARBA00022723"/>
    </source>
</evidence>
<keyword evidence="13" id="KW-0472">Membrane</keyword>